<dbReference type="PANTHER" id="PTHR43179:SF12">
    <property type="entry name" value="GALACTOFURANOSYLTRANSFERASE GLFT2"/>
    <property type="match status" value="1"/>
</dbReference>
<evidence type="ECO:0000259" key="4">
    <source>
        <dbReference type="Pfam" id="PF00535"/>
    </source>
</evidence>
<organism evidence="5 6">
    <name type="scientific">Gaetbulibacter aestuarii</name>
    <dbReference type="NCBI Taxonomy" id="1502358"/>
    <lineage>
        <taxon>Bacteria</taxon>
        <taxon>Pseudomonadati</taxon>
        <taxon>Bacteroidota</taxon>
        <taxon>Flavobacteriia</taxon>
        <taxon>Flavobacteriales</taxon>
        <taxon>Flavobacteriaceae</taxon>
        <taxon>Gaetbulibacter</taxon>
    </lineage>
</organism>
<keyword evidence="3 5" id="KW-0808">Transferase</keyword>
<evidence type="ECO:0000313" key="6">
    <source>
        <dbReference type="Proteomes" id="UP001610100"/>
    </source>
</evidence>
<evidence type="ECO:0000256" key="3">
    <source>
        <dbReference type="ARBA" id="ARBA00022679"/>
    </source>
</evidence>
<name>A0ABW7MV66_9FLAO</name>
<dbReference type="InterPro" id="IPR029044">
    <property type="entry name" value="Nucleotide-diphossugar_trans"/>
</dbReference>
<dbReference type="PANTHER" id="PTHR43179">
    <property type="entry name" value="RHAMNOSYLTRANSFERASE WBBL"/>
    <property type="match status" value="1"/>
</dbReference>
<dbReference type="RefSeq" id="WP_344738905.1">
    <property type="nucleotide sequence ID" value="NZ_BAABAY010000001.1"/>
</dbReference>
<dbReference type="EMBL" id="JBAWKB010000001">
    <property type="protein sequence ID" value="MFH6770579.1"/>
    <property type="molecule type" value="Genomic_DNA"/>
</dbReference>
<accession>A0ABW7MV66</accession>
<dbReference type="GO" id="GO:0016757">
    <property type="term" value="F:glycosyltransferase activity"/>
    <property type="evidence" value="ECO:0007669"/>
    <property type="project" value="UniProtKB-KW"/>
</dbReference>
<evidence type="ECO:0000313" key="5">
    <source>
        <dbReference type="EMBL" id="MFH6770579.1"/>
    </source>
</evidence>
<reference evidence="5 6" key="1">
    <citation type="submission" date="2024-02" db="EMBL/GenBank/DDBJ databases">
        <title>A Gaetbulibacter species isolated from tidal flats and genomic insights of their niches.</title>
        <authorList>
            <person name="Ye Y."/>
        </authorList>
    </citation>
    <scope>NUCLEOTIDE SEQUENCE [LARGE SCALE GENOMIC DNA]</scope>
    <source>
        <strain evidence="5 6">KYW382</strain>
    </source>
</reference>
<dbReference type="InterPro" id="IPR001173">
    <property type="entry name" value="Glyco_trans_2-like"/>
</dbReference>
<proteinExistence type="inferred from homology"/>
<dbReference type="Gene3D" id="3.90.550.10">
    <property type="entry name" value="Spore Coat Polysaccharide Biosynthesis Protein SpsA, Chain A"/>
    <property type="match status" value="1"/>
</dbReference>
<keyword evidence="6" id="KW-1185">Reference proteome</keyword>
<dbReference type="Pfam" id="PF00535">
    <property type="entry name" value="Glycos_transf_2"/>
    <property type="match status" value="1"/>
</dbReference>
<gene>
    <name evidence="5" type="ORF">V8G58_01435</name>
</gene>
<dbReference type="EC" id="2.4.-.-" evidence="5"/>
<feature type="domain" description="Glycosyltransferase 2-like" evidence="4">
    <location>
        <begin position="7"/>
        <end position="134"/>
    </location>
</feature>
<protein>
    <submittedName>
        <fullName evidence="5">Glycosyltransferase family 2 protein</fullName>
        <ecNumber evidence="5">2.4.-.-</ecNumber>
    </submittedName>
</protein>
<dbReference type="Proteomes" id="UP001610100">
    <property type="component" value="Unassembled WGS sequence"/>
</dbReference>
<comment type="similarity">
    <text evidence="1">Belongs to the glycosyltransferase 2 family.</text>
</comment>
<dbReference type="SUPFAM" id="SSF53448">
    <property type="entry name" value="Nucleotide-diphospho-sugar transferases"/>
    <property type="match status" value="1"/>
</dbReference>
<keyword evidence="2 5" id="KW-0328">Glycosyltransferase</keyword>
<sequence>MNKSLIILIPVYNELYYTKKCLINLNSTISQYYLNMTDCFQIKIVLIDDGSTDGTFEWVSSNYPDIKILKGDGSLFWSGAINKGIEYCLKIPNVSHVLFWNKDLSTKKDYLEFLHKRIIDENQDIILASKLLRKNDPQILFSYGGLYNPNRDEKTNIGSGEKDSGIYNEKKKIDWCGGMGVTIPIRVFKEVGYCDSKNFPQYDGDVDFFLRAKDKGYKLYAFPDLIAWNYHENTGRKEKFNFRNYWWYLTNIRSFKNFIISYKFLKKHSKGLLLPYLFFVKRYLEFTIKYFTKIVIHVFR</sequence>
<evidence type="ECO:0000256" key="1">
    <source>
        <dbReference type="ARBA" id="ARBA00006739"/>
    </source>
</evidence>
<comment type="caution">
    <text evidence="5">The sequence shown here is derived from an EMBL/GenBank/DDBJ whole genome shotgun (WGS) entry which is preliminary data.</text>
</comment>
<evidence type="ECO:0000256" key="2">
    <source>
        <dbReference type="ARBA" id="ARBA00022676"/>
    </source>
</evidence>